<organism evidence="1 2">
    <name type="scientific">Fonsecaea multimorphosa CBS 102226</name>
    <dbReference type="NCBI Taxonomy" id="1442371"/>
    <lineage>
        <taxon>Eukaryota</taxon>
        <taxon>Fungi</taxon>
        <taxon>Dikarya</taxon>
        <taxon>Ascomycota</taxon>
        <taxon>Pezizomycotina</taxon>
        <taxon>Eurotiomycetes</taxon>
        <taxon>Chaetothyriomycetidae</taxon>
        <taxon>Chaetothyriales</taxon>
        <taxon>Herpotrichiellaceae</taxon>
        <taxon>Fonsecaea</taxon>
    </lineage>
</organism>
<dbReference type="VEuPathDB" id="FungiDB:Z520_04194"/>
<sequence length="272" mass="30611">MDFEPEDIDDDSTLCPKSWRTETSRSTNLYAPWTKIVEQFTVSGLTKSSDKLYALSGVAERMRVLTGDNYVAGLWERNLLFDLLWYIEKGRQANWEPSYRISPSPAPSWSWASVQGRVHFAQGRLDIAWGPPLVEIRAIDIDSVTKCDNIDANRGTIIISGALEKMPELAVLPEYMFSMFPGAGSSCCMDDDEDLQTNDDLYALPMRAMKSVNGESLLCLILTPTSKNSEVFRRAGLLSLAKDELDDFEWADGEWHNGTSGLYLKPHVIRIQ</sequence>
<evidence type="ECO:0000313" key="1">
    <source>
        <dbReference type="EMBL" id="KIY00509.1"/>
    </source>
</evidence>
<dbReference type="PANTHER" id="PTHR33112">
    <property type="entry name" value="DOMAIN PROTEIN, PUTATIVE-RELATED"/>
    <property type="match status" value="1"/>
</dbReference>
<evidence type="ECO:0000313" key="2">
    <source>
        <dbReference type="Proteomes" id="UP000053411"/>
    </source>
</evidence>
<proteinExistence type="predicted"/>
<name>A0A0D2KUV1_9EURO</name>
<dbReference type="RefSeq" id="XP_016634631.1">
    <property type="nucleotide sequence ID" value="XM_016774704.1"/>
</dbReference>
<dbReference type="PANTHER" id="PTHR33112:SF10">
    <property type="entry name" value="TOL"/>
    <property type="match status" value="1"/>
</dbReference>
<dbReference type="GeneID" id="27709940"/>
<gene>
    <name evidence="1" type="ORF">Z520_04194</name>
</gene>
<dbReference type="STRING" id="1442371.A0A0D2KUV1"/>
<protein>
    <recommendedName>
        <fullName evidence="3">Heterokaryon incompatibility domain-containing protein</fullName>
    </recommendedName>
</protein>
<accession>A0A0D2KUV1</accession>
<dbReference type="Proteomes" id="UP000053411">
    <property type="component" value="Unassembled WGS sequence"/>
</dbReference>
<reference evidence="1 2" key="1">
    <citation type="submission" date="2015-01" db="EMBL/GenBank/DDBJ databases">
        <title>The Genome Sequence of Fonsecaea multimorphosa CBS 102226.</title>
        <authorList>
            <consortium name="The Broad Institute Genomics Platform"/>
            <person name="Cuomo C."/>
            <person name="de Hoog S."/>
            <person name="Gorbushina A."/>
            <person name="Stielow B."/>
            <person name="Teixiera M."/>
            <person name="Abouelleil A."/>
            <person name="Chapman S.B."/>
            <person name="Priest M."/>
            <person name="Young S.K."/>
            <person name="Wortman J."/>
            <person name="Nusbaum C."/>
            <person name="Birren B."/>
        </authorList>
    </citation>
    <scope>NUCLEOTIDE SEQUENCE [LARGE SCALE GENOMIC DNA]</scope>
    <source>
        <strain evidence="1 2">CBS 102226</strain>
    </source>
</reference>
<dbReference type="OrthoDB" id="3563387at2759"/>
<dbReference type="EMBL" id="KN848067">
    <property type="protein sequence ID" value="KIY00509.1"/>
    <property type="molecule type" value="Genomic_DNA"/>
</dbReference>
<dbReference type="AlphaFoldDB" id="A0A0D2KUV1"/>
<evidence type="ECO:0008006" key="3">
    <source>
        <dbReference type="Google" id="ProtNLM"/>
    </source>
</evidence>
<keyword evidence="2" id="KW-1185">Reference proteome</keyword>